<dbReference type="AlphaFoldDB" id="A0AAD7CX18"/>
<protein>
    <submittedName>
        <fullName evidence="2">Uncharacterized protein</fullName>
    </submittedName>
</protein>
<gene>
    <name evidence="2" type="ORF">B0H17DRAFT_1142591</name>
</gene>
<accession>A0AAD7CX18</accession>
<comment type="caution">
    <text evidence="2">The sequence shown here is derived from an EMBL/GenBank/DDBJ whole genome shotgun (WGS) entry which is preliminary data.</text>
</comment>
<keyword evidence="3" id="KW-1185">Reference proteome</keyword>
<name>A0AAD7CX18_MYCRO</name>
<dbReference type="EMBL" id="JARKIE010000197">
    <property type="protein sequence ID" value="KAJ7668128.1"/>
    <property type="molecule type" value="Genomic_DNA"/>
</dbReference>
<feature type="region of interest" description="Disordered" evidence="1">
    <location>
        <begin position="75"/>
        <end position="107"/>
    </location>
</feature>
<sequence>MDTSGVQWQLVRIVPGTDEKSGTRHQWDSANARLTLSGASIVGLTPSTVGLGRPPVTRIYKDVPPKCQMLITTHEEDIPETKTDGQHRQESCQGTRERSSGGETEDSRAAGEEIIYMFYKRTIESSNRWGDVTHAGKGREQPRSERLGLGATKTHFFKLLVRNRLKQRSAGEFHRVNQSFMREKSGPIYTRVTGGLTRRQEWDSEITASDIVDRMPVDNQ</sequence>
<organism evidence="2 3">
    <name type="scientific">Mycena rosella</name>
    <name type="common">Pink bonnet</name>
    <name type="synonym">Agaricus rosellus</name>
    <dbReference type="NCBI Taxonomy" id="1033263"/>
    <lineage>
        <taxon>Eukaryota</taxon>
        <taxon>Fungi</taxon>
        <taxon>Dikarya</taxon>
        <taxon>Basidiomycota</taxon>
        <taxon>Agaricomycotina</taxon>
        <taxon>Agaricomycetes</taxon>
        <taxon>Agaricomycetidae</taxon>
        <taxon>Agaricales</taxon>
        <taxon>Marasmiineae</taxon>
        <taxon>Mycenaceae</taxon>
        <taxon>Mycena</taxon>
    </lineage>
</organism>
<evidence type="ECO:0000256" key="1">
    <source>
        <dbReference type="SAM" id="MobiDB-lite"/>
    </source>
</evidence>
<reference evidence="2" key="1">
    <citation type="submission" date="2023-03" db="EMBL/GenBank/DDBJ databases">
        <title>Massive genome expansion in bonnet fungi (Mycena s.s.) driven by repeated elements and novel gene families across ecological guilds.</title>
        <authorList>
            <consortium name="Lawrence Berkeley National Laboratory"/>
            <person name="Harder C.B."/>
            <person name="Miyauchi S."/>
            <person name="Viragh M."/>
            <person name="Kuo A."/>
            <person name="Thoen E."/>
            <person name="Andreopoulos B."/>
            <person name="Lu D."/>
            <person name="Skrede I."/>
            <person name="Drula E."/>
            <person name="Henrissat B."/>
            <person name="Morin E."/>
            <person name="Kohler A."/>
            <person name="Barry K."/>
            <person name="LaButti K."/>
            <person name="Morin E."/>
            <person name="Salamov A."/>
            <person name="Lipzen A."/>
            <person name="Mereny Z."/>
            <person name="Hegedus B."/>
            <person name="Baldrian P."/>
            <person name="Stursova M."/>
            <person name="Weitz H."/>
            <person name="Taylor A."/>
            <person name="Grigoriev I.V."/>
            <person name="Nagy L.G."/>
            <person name="Martin F."/>
            <person name="Kauserud H."/>
        </authorList>
    </citation>
    <scope>NUCLEOTIDE SEQUENCE</scope>
    <source>
        <strain evidence="2">CBHHK067</strain>
    </source>
</reference>
<dbReference type="Proteomes" id="UP001221757">
    <property type="component" value="Unassembled WGS sequence"/>
</dbReference>
<evidence type="ECO:0000313" key="3">
    <source>
        <dbReference type="Proteomes" id="UP001221757"/>
    </source>
</evidence>
<evidence type="ECO:0000313" key="2">
    <source>
        <dbReference type="EMBL" id="KAJ7668128.1"/>
    </source>
</evidence>
<proteinExistence type="predicted"/>